<protein>
    <submittedName>
        <fullName evidence="1">Uncharacterized protein</fullName>
    </submittedName>
</protein>
<comment type="caution">
    <text evidence="1">The sequence shown here is derived from an EMBL/GenBank/DDBJ whole genome shotgun (WGS) entry which is preliminary data.</text>
</comment>
<keyword evidence="2" id="KW-1185">Reference proteome</keyword>
<dbReference type="RefSeq" id="WP_264513768.1">
    <property type="nucleotide sequence ID" value="NZ_JAPDDR010000005.1"/>
</dbReference>
<proteinExistence type="predicted"/>
<gene>
    <name evidence="1" type="ORF">OJ996_11710</name>
</gene>
<accession>A0ABT3G320</accession>
<reference evidence="1" key="1">
    <citation type="submission" date="2022-10" db="EMBL/GenBank/DDBJ databases">
        <title>Luteolibacter sp. GHJ8, whole genome shotgun sequencing project.</title>
        <authorList>
            <person name="Zhao G."/>
            <person name="Shen L."/>
        </authorList>
    </citation>
    <scope>NUCLEOTIDE SEQUENCE</scope>
    <source>
        <strain evidence="1">GHJ8</strain>
    </source>
</reference>
<dbReference type="EMBL" id="JAPDDR010000005">
    <property type="protein sequence ID" value="MCW1914245.1"/>
    <property type="molecule type" value="Genomic_DNA"/>
</dbReference>
<evidence type="ECO:0000313" key="1">
    <source>
        <dbReference type="EMBL" id="MCW1914245.1"/>
    </source>
</evidence>
<dbReference type="Proteomes" id="UP001165653">
    <property type="component" value="Unassembled WGS sequence"/>
</dbReference>
<evidence type="ECO:0000313" key="2">
    <source>
        <dbReference type="Proteomes" id="UP001165653"/>
    </source>
</evidence>
<name>A0ABT3G320_9BACT</name>
<sequence length="147" mass="15500">MRSSCAKDRVSMRGSPLFRTLIVLAVLLATGLALARLTSGSTPVATVTKTAEDAVISPAPATKLANYELLLSASAAEIELGAGGKPASAMTGVLEITGEEPVISLRIKWADASPGHRFAKLRLEIPGRDTLEHVFNASGYIDDIWEP</sequence>
<organism evidence="1 2">
    <name type="scientific">Luteolibacter rhizosphaerae</name>
    <dbReference type="NCBI Taxonomy" id="2989719"/>
    <lineage>
        <taxon>Bacteria</taxon>
        <taxon>Pseudomonadati</taxon>
        <taxon>Verrucomicrobiota</taxon>
        <taxon>Verrucomicrobiia</taxon>
        <taxon>Verrucomicrobiales</taxon>
        <taxon>Verrucomicrobiaceae</taxon>
        <taxon>Luteolibacter</taxon>
    </lineage>
</organism>